<dbReference type="PANTHER" id="PTHR22904">
    <property type="entry name" value="TPR REPEAT CONTAINING PROTEIN"/>
    <property type="match status" value="1"/>
</dbReference>
<dbReference type="InterPro" id="IPR036869">
    <property type="entry name" value="J_dom_sf"/>
</dbReference>
<dbReference type="OMA" id="PFEIEAM"/>
<evidence type="ECO:0000313" key="4">
    <source>
        <dbReference type="EMBL" id="KAG8465490.1"/>
    </source>
</evidence>
<dbReference type="PROSITE" id="PS50076">
    <property type="entry name" value="DNAJ_2"/>
    <property type="match status" value="1"/>
</dbReference>
<dbReference type="Gene3D" id="1.10.287.110">
    <property type="entry name" value="DnaJ domain"/>
    <property type="match status" value="1"/>
</dbReference>
<gene>
    <name evidence="4" type="ORF">KFE25_002797</name>
</gene>
<dbReference type="AlphaFoldDB" id="A0A8J5XU53"/>
<evidence type="ECO:0000256" key="2">
    <source>
        <dbReference type="ARBA" id="ARBA00022803"/>
    </source>
</evidence>
<feature type="domain" description="J" evidence="3">
    <location>
        <begin position="21"/>
        <end position="87"/>
    </location>
</feature>
<dbReference type="InterPro" id="IPR001623">
    <property type="entry name" value="DnaJ_domain"/>
</dbReference>
<dbReference type="InterPro" id="IPR011990">
    <property type="entry name" value="TPR-like_helical_dom_sf"/>
</dbReference>
<name>A0A8J5XU53_DIALT</name>
<keyword evidence="5" id="KW-1185">Reference proteome</keyword>
<dbReference type="GO" id="GO:0051879">
    <property type="term" value="F:Hsp90 protein binding"/>
    <property type="evidence" value="ECO:0007669"/>
    <property type="project" value="TreeGrafter"/>
</dbReference>
<protein>
    <recommendedName>
        <fullName evidence="3">J domain-containing protein</fullName>
    </recommendedName>
</protein>
<dbReference type="Proteomes" id="UP000751190">
    <property type="component" value="Unassembled WGS sequence"/>
</dbReference>
<dbReference type="SUPFAM" id="SSF48452">
    <property type="entry name" value="TPR-like"/>
    <property type="match status" value="1"/>
</dbReference>
<dbReference type="SMART" id="SM00271">
    <property type="entry name" value="DnaJ"/>
    <property type="match status" value="1"/>
</dbReference>
<accession>A0A8J5XU53</accession>
<dbReference type="Gene3D" id="1.25.40.10">
    <property type="entry name" value="Tetratricopeptide repeat domain"/>
    <property type="match status" value="1"/>
</dbReference>
<dbReference type="EMBL" id="JAGTXO010000010">
    <property type="protein sequence ID" value="KAG8465490.1"/>
    <property type="molecule type" value="Genomic_DNA"/>
</dbReference>
<dbReference type="OrthoDB" id="550424at2759"/>
<keyword evidence="1" id="KW-0677">Repeat</keyword>
<organism evidence="4 5">
    <name type="scientific">Diacronema lutheri</name>
    <name type="common">Unicellular marine alga</name>
    <name type="synonym">Monochrysis lutheri</name>
    <dbReference type="NCBI Taxonomy" id="2081491"/>
    <lineage>
        <taxon>Eukaryota</taxon>
        <taxon>Haptista</taxon>
        <taxon>Haptophyta</taxon>
        <taxon>Pavlovophyceae</taxon>
        <taxon>Pavlovales</taxon>
        <taxon>Pavlovaceae</taxon>
        <taxon>Diacronema</taxon>
    </lineage>
</organism>
<dbReference type="SUPFAM" id="SSF46565">
    <property type="entry name" value="Chaperone J-domain"/>
    <property type="match status" value="1"/>
</dbReference>
<reference evidence="4" key="1">
    <citation type="submission" date="2021-05" db="EMBL/GenBank/DDBJ databases">
        <title>The genome of the haptophyte Pavlova lutheri (Diacronema luteri, Pavlovales) - a model for lipid biosynthesis in eukaryotic algae.</title>
        <authorList>
            <person name="Hulatt C.J."/>
            <person name="Posewitz M.C."/>
        </authorList>
    </citation>
    <scope>NUCLEOTIDE SEQUENCE</scope>
    <source>
        <strain evidence="4">NIVA-4/92</strain>
    </source>
</reference>
<dbReference type="CDD" id="cd06257">
    <property type="entry name" value="DnaJ"/>
    <property type="match status" value="1"/>
</dbReference>
<proteinExistence type="predicted"/>
<evidence type="ECO:0000313" key="5">
    <source>
        <dbReference type="Proteomes" id="UP000751190"/>
    </source>
</evidence>
<comment type="caution">
    <text evidence="4">The sequence shown here is derived from an EMBL/GenBank/DDBJ whole genome shotgun (WGS) entry which is preliminary data.</text>
</comment>
<evidence type="ECO:0000259" key="3">
    <source>
        <dbReference type="PROSITE" id="PS50076"/>
    </source>
</evidence>
<keyword evidence="2" id="KW-0802">TPR repeat</keyword>
<dbReference type="Pfam" id="PF00226">
    <property type="entry name" value="DnaJ"/>
    <property type="match status" value="1"/>
</dbReference>
<evidence type="ECO:0000256" key="1">
    <source>
        <dbReference type="ARBA" id="ARBA00022737"/>
    </source>
</evidence>
<sequence>MEAAEWDAFVVPALPFESSDAAAAYLGVAPAERADRDKVKSAFRRMCLRLHPDKNAAHAAKATEAFRAVTAALHTLTTANFDYERWARNFTIPPMQSLEDVLLLALRGADPDEIEAMLRKRGDYRPHREFGINLAIPWSAGGREEPSCELPEQSEFNTTKQLGHAGAGGSTALVHAGEARESMLARLGEDRALGASAERPWERVGGVGFGDAGEGAPPLRSLELRTDLDANSPAAPSEADRFNDLSIASYSAADFRTAHAYGREAVRLAPRSAIYAANCSAAALKAGKPAEAAKLALRATELDPAYAKGHLRAGQAHLEIGSREAVRLAIAEFAAALELEPGSAAAKRGKKDALLTWEADYEDEPED</sequence>
<dbReference type="PANTHER" id="PTHR22904:SF533">
    <property type="entry name" value="HSP70-HSP90 ORGANIZING PROTEIN 3"/>
    <property type="match status" value="1"/>
</dbReference>